<evidence type="ECO:0000313" key="2">
    <source>
        <dbReference type="Proteomes" id="UP000663860"/>
    </source>
</evidence>
<evidence type="ECO:0000313" key="1">
    <source>
        <dbReference type="EMBL" id="CAF0755913.1"/>
    </source>
</evidence>
<accession>A0A813PV66</accession>
<reference evidence="1" key="1">
    <citation type="submission" date="2021-02" db="EMBL/GenBank/DDBJ databases">
        <authorList>
            <person name="Nowell W R."/>
        </authorList>
    </citation>
    <scope>NUCLEOTIDE SEQUENCE</scope>
</reference>
<dbReference type="AlphaFoldDB" id="A0A813PV66"/>
<name>A0A813PV66_9BILA</name>
<sequence length="69" mass="7932">MFAKQSHLTMPPPLWLHVDGVSLPTDIHQYQSSVRSYDYQTKHLQSPAQSPPPTYIQTFVILNCLFLDC</sequence>
<proteinExistence type="predicted"/>
<comment type="caution">
    <text evidence="1">The sequence shown here is derived from an EMBL/GenBank/DDBJ whole genome shotgun (WGS) entry which is preliminary data.</text>
</comment>
<dbReference type="Proteomes" id="UP000663860">
    <property type="component" value="Unassembled WGS sequence"/>
</dbReference>
<gene>
    <name evidence="1" type="ORF">IZO911_LOCUS4431</name>
</gene>
<organism evidence="1 2">
    <name type="scientific">Adineta steineri</name>
    <dbReference type="NCBI Taxonomy" id="433720"/>
    <lineage>
        <taxon>Eukaryota</taxon>
        <taxon>Metazoa</taxon>
        <taxon>Spiralia</taxon>
        <taxon>Gnathifera</taxon>
        <taxon>Rotifera</taxon>
        <taxon>Eurotatoria</taxon>
        <taxon>Bdelloidea</taxon>
        <taxon>Adinetida</taxon>
        <taxon>Adinetidae</taxon>
        <taxon>Adineta</taxon>
    </lineage>
</organism>
<dbReference type="EMBL" id="CAJNOE010000024">
    <property type="protein sequence ID" value="CAF0755913.1"/>
    <property type="molecule type" value="Genomic_DNA"/>
</dbReference>
<protein>
    <submittedName>
        <fullName evidence="1">Uncharacterized protein</fullName>
    </submittedName>
</protein>